<evidence type="ECO:0000256" key="3">
    <source>
        <dbReference type="ARBA" id="ARBA00023157"/>
    </source>
</evidence>
<evidence type="ECO:0000256" key="2">
    <source>
        <dbReference type="ARBA" id="ARBA00022748"/>
    </source>
</evidence>
<reference evidence="6" key="1">
    <citation type="submission" date="2016-04" db="EMBL/GenBank/DDBJ databases">
        <authorList>
            <person name="Evans L.H."/>
            <person name="Alamgir A."/>
            <person name="Owens N."/>
            <person name="Weber N.D."/>
            <person name="Virtaneva K."/>
            <person name="Barbian K."/>
            <person name="Babar A."/>
            <person name="Rosenke K."/>
        </authorList>
    </citation>
    <scope>NUCLEOTIDE SEQUENCE</scope>
    <source>
        <strain evidence="6">86-1</strain>
    </source>
</reference>
<dbReference type="CDD" id="cd02966">
    <property type="entry name" value="TlpA_like_family"/>
    <property type="match status" value="1"/>
</dbReference>
<sequence>MKIRTIHALLIMVTSMAIIVSCEKKQSVIPGYMVEGIADSTYNGQKIYLVDNNRLGNNKIDSALIDSSKFVFKGIADTIRYAGVFIEDDVYIPLILDTGRIIVNLKDGIASNTPLNDALTDYNKKTGELYKEREDIYTELKNKIKDKNKLKAEFDSIFIKVWTPKYMDLMENTFDANTNNVIGSIVLYEMSMWMRTGQIDTAVAKLSKDIASLEMVKRIVETNDALKKTTEGQKFSDFTIEQPDGTKVSLSDYAGKGKYILVDFWASWCGPCRGLTPEIKELYRKYRGDNFEIVGVAVWDKPEDTERAIAEDKIEWPQIINAQEIPTKIYGITGIPRLILIAPDGTIVARNSTGWKDFKEIVLNKLGKK</sequence>
<proteinExistence type="predicted"/>
<dbReference type="InterPro" id="IPR013766">
    <property type="entry name" value="Thioredoxin_domain"/>
</dbReference>
<dbReference type="EMBL" id="FLUM01000001">
    <property type="protein sequence ID" value="SBV93487.1"/>
    <property type="molecule type" value="Genomic_DNA"/>
</dbReference>
<evidence type="ECO:0000256" key="1">
    <source>
        <dbReference type="ARBA" id="ARBA00004196"/>
    </source>
</evidence>
<gene>
    <name evidence="6" type="ORF">KL86DYS1_10880</name>
</gene>
<dbReference type="InterPro" id="IPR017937">
    <property type="entry name" value="Thioredoxin_CS"/>
</dbReference>
<dbReference type="InterPro" id="IPR050553">
    <property type="entry name" value="Thioredoxin_ResA/DsbE_sf"/>
</dbReference>
<comment type="subcellular location">
    <subcellularLocation>
        <location evidence="1">Cell envelope</location>
    </subcellularLocation>
</comment>
<evidence type="ECO:0000259" key="5">
    <source>
        <dbReference type="PROSITE" id="PS51352"/>
    </source>
</evidence>
<dbReference type="RefSeq" id="WP_296938769.1">
    <property type="nucleotide sequence ID" value="NZ_LT599032.1"/>
</dbReference>
<protein>
    <recommendedName>
        <fullName evidence="5">Thioredoxin domain-containing protein</fullName>
    </recommendedName>
</protein>
<dbReference type="InterPro" id="IPR000866">
    <property type="entry name" value="AhpC/TSA"/>
</dbReference>
<dbReference type="PROSITE" id="PS00194">
    <property type="entry name" value="THIOREDOXIN_1"/>
    <property type="match status" value="1"/>
</dbReference>
<evidence type="ECO:0000256" key="4">
    <source>
        <dbReference type="ARBA" id="ARBA00023284"/>
    </source>
</evidence>
<keyword evidence="4" id="KW-0676">Redox-active center</keyword>
<dbReference type="Pfam" id="PF14289">
    <property type="entry name" value="DUF4369"/>
    <property type="match status" value="1"/>
</dbReference>
<keyword evidence="3" id="KW-1015">Disulfide bond</keyword>
<organism evidence="6">
    <name type="scientific">uncultured Dysgonomonas sp</name>
    <dbReference type="NCBI Taxonomy" id="206096"/>
    <lineage>
        <taxon>Bacteria</taxon>
        <taxon>Pseudomonadati</taxon>
        <taxon>Bacteroidota</taxon>
        <taxon>Bacteroidia</taxon>
        <taxon>Bacteroidales</taxon>
        <taxon>Dysgonomonadaceae</taxon>
        <taxon>Dysgonomonas</taxon>
        <taxon>environmental samples</taxon>
    </lineage>
</organism>
<dbReference type="InterPro" id="IPR036249">
    <property type="entry name" value="Thioredoxin-like_sf"/>
</dbReference>
<accession>A0A212J259</accession>
<dbReference type="PANTHER" id="PTHR42852">
    <property type="entry name" value="THIOL:DISULFIDE INTERCHANGE PROTEIN DSBE"/>
    <property type="match status" value="1"/>
</dbReference>
<dbReference type="Pfam" id="PF00578">
    <property type="entry name" value="AhpC-TSA"/>
    <property type="match status" value="1"/>
</dbReference>
<dbReference type="GO" id="GO:0016209">
    <property type="term" value="F:antioxidant activity"/>
    <property type="evidence" value="ECO:0007669"/>
    <property type="project" value="InterPro"/>
</dbReference>
<dbReference type="PANTHER" id="PTHR42852:SF6">
    <property type="entry name" value="THIOL:DISULFIDE INTERCHANGE PROTEIN DSBE"/>
    <property type="match status" value="1"/>
</dbReference>
<dbReference type="GO" id="GO:0016491">
    <property type="term" value="F:oxidoreductase activity"/>
    <property type="evidence" value="ECO:0007669"/>
    <property type="project" value="InterPro"/>
</dbReference>
<dbReference type="InterPro" id="IPR025380">
    <property type="entry name" value="DUF4369"/>
</dbReference>
<name>A0A212J259_9BACT</name>
<dbReference type="SUPFAM" id="SSF52833">
    <property type="entry name" value="Thioredoxin-like"/>
    <property type="match status" value="1"/>
</dbReference>
<feature type="domain" description="Thioredoxin" evidence="5">
    <location>
        <begin position="229"/>
        <end position="369"/>
    </location>
</feature>
<dbReference type="PROSITE" id="PS51352">
    <property type="entry name" value="THIOREDOXIN_2"/>
    <property type="match status" value="1"/>
</dbReference>
<evidence type="ECO:0000313" key="6">
    <source>
        <dbReference type="EMBL" id="SBV93487.1"/>
    </source>
</evidence>
<dbReference type="PROSITE" id="PS51257">
    <property type="entry name" value="PROKAR_LIPOPROTEIN"/>
    <property type="match status" value="1"/>
</dbReference>
<keyword evidence="2" id="KW-0201">Cytochrome c-type biogenesis</keyword>
<dbReference type="GO" id="GO:0017004">
    <property type="term" value="P:cytochrome complex assembly"/>
    <property type="evidence" value="ECO:0007669"/>
    <property type="project" value="UniProtKB-KW"/>
</dbReference>
<dbReference type="GO" id="GO:0030313">
    <property type="term" value="C:cell envelope"/>
    <property type="evidence" value="ECO:0007669"/>
    <property type="project" value="UniProtKB-SubCell"/>
</dbReference>
<dbReference type="AlphaFoldDB" id="A0A212J259"/>
<dbReference type="Gene3D" id="3.40.30.10">
    <property type="entry name" value="Glutaredoxin"/>
    <property type="match status" value="1"/>
</dbReference>